<feature type="domain" description="N-acetyltransferase" evidence="3">
    <location>
        <begin position="1"/>
        <end position="160"/>
    </location>
</feature>
<dbReference type="InterPro" id="IPR000182">
    <property type="entry name" value="GNAT_dom"/>
</dbReference>
<dbReference type="InterPro" id="IPR016181">
    <property type="entry name" value="Acyl_CoA_acyltransferase"/>
</dbReference>
<dbReference type="Proteomes" id="UP001499915">
    <property type="component" value="Unassembled WGS sequence"/>
</dbReference>
<evidence type="ECO:0000256" key="2">
    <source>
        <dbReference type="ARBA" id="ARBA00023315"/>
    </source>
</evidence>
<evidence type="ECO:0000313" key="4">
    <source>
        <dbReference type="EMBL" id="GAA0703027.1"/>
    </source>
</evidence>
<dbReference type="PROSITE" id="PS51186">
    <property type="entry name" value="GNAT"/>
    <property type="match status" value="1"/>
</dbReference>
<evidence type="ECO:0000259" key="3">
    <source>
        <dbReference type="PROSITE" id="PS51186"/>
    </source>
</evidence>
<dbReference type="SUPFAM" id="SSF55729">
    <property type="entry name" value="Acyl-CoA N-acyltransferases (Nat)"/>
    <property type="match status" value="1"/>
</dbReference>
<accession>A0ABP3THC9</accession>
<dbReference type="Pfam" id="PF00583">
    <property type="entry name" value="Acetyltransf_1"/>
    <property type="match status" value="1"/>
</dbReference>
<keyword evidence="1" id="KW-0808">Transferase</keyword>
<dbReference type="PANTHER" id="PTHR43072">
    <property type="entry name" value="N-ACETYLTRANSFERASE"/>
    <property type="match status" value="1"/>
</dbReference>
<proteinExistence type="predicted"/>
<evidence type="ECO:0000256" key="1">
    <source>
        <dbReference type="ARBA" id="ARBA00022679"/>
    </source>
</evidence>
<keyword evidence="5" id="KW-1185">Reference proteome</keyword>
<name>A0ABP3THC9_9GAMM</name>
<gene>
    <name evidence="4" type="ORF">GCM10009104_35650</name>
</gene>
<organism evidence="4 5">
    <name type="scientific">Marinobacterium maritimum</name>
    <dbReference type="NCBI Taxonomy" id="500162"/>
    <lineage>
        <taxon>Bacteria</taxon>
        <taxon>Pseudomonadati</taxon>
        <taxon>Pseudomonadota</taxon>
        <taxon>Gammaproteobacteria</taxon>
        <taxon>Oceanospirillales</taxon>
        <taxon>Oceanospirillaceae</taxon>
        <taxon>Marinobacterium</taxon>
    </lineage>
</organism>
<dbReference type="Gene3D" id="3.40.630.30">
    <property type="match status" value="1"/>
</dbReference>
<evidence type="ECO:0000313" key="5">
    <source>
        <dbReference type="Proteomes" id="UP001499915"/>
    </source>
</evidence>
<comment type="caution">
    <text evidence="4">The sequence shown here is derived from an EMBL/GenBank/DDBJ whole genome shotgun (WGS) entry which is preliminary data.</text>
</comment>
<dbReference type="PANTHER" id="PTHR43072:SF23">
    <property type="entry name" value="UPF0039 PROTEIN C11D3.02C"/>
    <property type="match status" value="1"/>
</dbReference>
<reference evidence="5" key="1">
    <citation type="journal article" date="2019" name="Int. J. Syst. Evol. Microbiol.">
        <title>The Global Catalogue of Microorganisms (GCM) 10K type strain sequencing project: providing services to taxonomists for standard genome sequencing and annotation.</title>
        <authorList>
            <consortium name="The Broad Institute Genomics Platform"/>
            <consortium name="The Broad Institute Genome Sequencing Center for Infectious Disease"/>
            <person name="Wu L."/>
            <person name="Ma J."/>
        </authorList>
    </citation>
    <scope>NUCLEOTIDE SEQUENCE [LARGE SCALE GENOMIC DNA]</scope>
    <source>
        <strain evidence="5">JCM 15134</strain>
    </source>
</reference>
<protein>
    <submittedName>
        <fullName evidence="4">GNAT family N-acetyltransferase</fullName>
    </submittedName>
</protein>
<dbReference type="EMBL" id="BAAAET010000008">
    <property type="protein sequence ID" value="GAA0703027.1"/>
    <property type="molecule type" value="Genomic_DNA"/>
</dbReference>
<dbReference type="CDD" id="cd04301">
    <property type="entry name" value="NAT_SF"/>
    <property type="match status" value="1"/>
</dbReference>
<keyword evidence="2" id="KW-0012">Acyltransferase</keyword>
<dbReference type="RefSeq" id="WP_343809065.1">
    <property type="nucleotide sequence ID" value="NZ_BAAAET010000008.1"/>
</dbReference>
<sequence length="173" mass="19453">MRIESCNPDSSATAILEIFNDAILNTTALYEYRARTREQVLDWFRGKDEGGWPVLGAFDDSGQLLGFASFGPFRPYPANKYTVEHSVYIDPAHRGKGVAKMLLQRLIDEARAREYHVMVGAIDADNAVSIRLHEAFGFVHAGTIRQAAFKFGRWLDLAFYQLTLETPLQPLDG</sequence>